<dbReference type="InterPro" id="IPR001451">
    <property type="entry name" value="Hexapep"/>
</dbReference>
<reference evidence="2 3" key="1">
    <citation type="journal article" date="2007" name="Nat. Biotechnol.">
        <title>Complete genome sequence of the myxobacterium Sorangium cellulosum.</title>
        <authorList>
            <person name="Schneiker S."/>
            <person name="Perlova O."/>
            <person name="Kaiser O."/>
            <person name="Gerth K."/>
            <person name="Alici A."/>
            <person name="Altmeyer M.O."/>
            <person name="Bartels D."/>
            <person name="Bekel T."/>
            <person name="Beyer S."/>
            <person name="Bode E."/>
            <person name="Bode H.B."/>
            <person name="Bolten C.J."/>
            <person name="Choudhuri J.V."/>
            <person name="Doss S."/>
            <person name="Elnakady Y.A."/>
            <person name="Frank B."/>
            <person name="Gaigalat L."/>
            <person name="Goesmann A."/>
            <person name="Groeger C."/>
            <person name="Gross F."/>
            <person name="Jelsbak L."/>
            <person name="Jelsbak L."/>
            <person name="Kalinowski J."/>
            <person name="Kegler C."/>
            <person name="Knauber T."/>
            <person name="Konietzny S."/>
            <person name="Kopp M."/>
            <person name="Krause L."/>
            <person name="Krug D."/>
            <person name="Linke B."/>
            <person name="Mahmud T."/>
            <person name="Martinez-Arias R."/>
            <person name="McHardy A.C."/>
            <person name="Merai M."/>
            <person name="Meyer F."/>
            <person name="Mormann S."/>
            <person name="Munoz-Dorado J."/>
            <person name="Perez J."/>
            <person name="Pradella S."/>
            <person name="Rachid S."/>
            <person name="Raddatz G."/>
            <person name="Rosenau F."/>
            <person name="Rueckert C."/>
            <person name="Sasse F."/>
            <person name="Scharfe M."/>
            <person name="Schuster S.C."/>
            <person name="Suen G."/>
            <person name="Treuner-Lange A."/>
            <person name="Velicer G.J."/>
            <person name="Vorholter F.-J."/>
            <person name="Weissman K.J."/>
            <person name="Welch R.D."/>
            <person name="Wenzel S.C."/>
            <person name="Whitworth D.E."/>
            <person name="Wilhelm S."/>
            <person name="Wittmann C."/>
            <person name="Bloecker H."/>
            <person name="Puehler A."/>
            <person name="Mueller R."/>
        </authorList>
    </citation>
    <scope>NUCLEOTIDE SEQUENCE [LARGE SCALE GENOMIC DNA]</scope>
    <source>
        <strain evidence="3">So ce56</strain>
    </source>
</reference>
<gene>
    <name evidence="2" type="ordered locus">sce6563</name>
</gene>
<dbReference type="InterPro" id="IPR011004">
    <property type="entry name" value="Trimer_LpxA-like_sf"/>
</dbReference>
<dbReference type="RefSeq" id="WP_012239181.1">
    <property type="nucleotide sequence ID" value="NC_010162.1"/>
</dbReference>
<dbReference type="Pfam" id="PF14602">
    <property type="entry name" value="Hexapep_2"/>
    <property type="match status" value="2"/>
</dbReference>
<accession>A9GPC0</accession>
<name>A9GPC0_SORC5</name>
<dbReference type="BioCyc" id="SCEL448385:SCE_RS33670-MONOMER"/>
<dbReference type="EMBL" id="AM746676">
    <property type="protein sequence ID" value="CAN96732.1"/>
    <property type="molecule type" value="Genomic_DNA"/>
</dbReference>
<keyword evidence="3" id="KW-1185">Reference proteome</keyword>
<evidence type="ECO:0000313" key="2">
    <source>
        <dbReference type="EMBL" id="CAN96732.1"/>
    </source>
</evidence>
<dbReference type="AlphaFoldDB" id="A9GPC0"/>
<dbReference type="STRING" id="448385.sce6563"/>
<dbReference type="SUPFAM" id="SSF51161">
    <property type="entry name" value="Trimeric LpxA-like enzymes"/>
    <property type="match status" value="1"/>
</dbReference>
<evidence type="ECO:0000313" key="3">
    <source>
        <dbReference type="Proteomes" id="UP000002139"/>
    </source>
</evidence>
<proteinExistence type="predicted"/>
<dbReference type="Gene3D" id="2.160.10.10">
    <property type="entry name" value="Hexapeptide repeat proteins"/>
    <property type="match status" value="1"/>
</dbReference>
<organism evidence="2 3">
    <name type="scientific">Sorangium cellulosum (strain So ce56)</name>
    <name type="common">Polyangium cellulosum (strain So ce56)</name>
    <dbReference type="NCBI Taxonomy" id="448385"/>
    <lineage>
        <taxon>Bacteria</taxon>
        <taxon>Pseudomonadati</taxon>
        <taxon>Myxococcota</taxon>
        <taxon>Polyangia</taxon>
        <taxon>Polyangiales</taxon>
        <taxon>Polyangiaceae</taxon>
        <taxon>Sorangium</taxon>
    </lineage>
</organism>
<dbReference type="OrthoDB" id="9782091at2"/>
<dbReference type="InterPro" id="IPR051159">
    <property type="entry name" value="Hexapeptide_acetyltransf"/>
</dbReference>
<dbReference type="HOGENOM" id="CLU_051638_7_1_7"/>
<dbReference type="KEGG" id="scl:sce6563"/>
<dbReference type="CDD" id="cd04647">
    <property type="entry name" value="LbH_MAT_like"/>
    <property type="match status" value="1"/>
</dbReference>
<evidence type="ECO:0008006" key="4">
    <source>
        <dbReference type="Google" id="ProtNLM"/>
    </source>
</evidence>
<protein>
    <recommendedName>
        <fullName evidence="4">Acyltransferase</fullName>
    </recommendedName>
</protein>
<sequence>MKNLVRFLASSDHDVARALRHVRRQVRSFTLPAPRPLVVPMRMAFEAAREVYYFGARVLVCEPHFKSHCAQYGKGVRTGTFIHFINGRGDIILGDNVVLDGKTDFIFAARFCDRPTLRIGDNTGIGHGCRIVVGKSVTIGKHCMIAAGVFILDSSGHPSDPEARRRGLPPSDAEVRPVVIEDNVWLGTRSTIFPGVTVGEGSVVSAGSIVMADVPPYTVVAGNPARRVASLRTEPPPPPAPAADRADASARRHGADDAARRSGSDSAS</sequence>
<feature type="region of interest" description="Disordered" evidence="1">
    <location>
        <begin position="228"/>
        <end position="268"/>
    </location>
</feature>
<evidence type="ECO:0000256" key="1">
    <source>
        <dbReference type="SAM" id="MobiDB-lite"/>
    </source>
</evidence>
<dbReference type="PANTHER" id="PTHR23416">
    <property type="entry name" value="SIALIC ACID SYNTHASE-RELATED"/>
    <property type="match status" value="1"/>
</dbReference>
<dbReference type="Proteomes" id="UP000002139">
    <property type="component" value="Chromosome"/>
</dbReference>
<feature type="compositionally biased region" description="Basic and acidic residues" evidence="1">
    <location>
        <begin position="244"/>
        <end position="268"/>
    </location>
</feature>
<dbReference type="eggNOG" id="COG0110">
    <property type="taxonomic scope" value="Bacteria"/>
</dbReference>